<dbReference type="Gene3D" id="2.60.120.890">
    <property type="entry name" value="BT2081, beta-jelly-roll domain"/>
    <property type="match status" value="1"/>
</dbReference>
<feature type="chain" id="PRO_5045729235" evidence="1">
    <location>
        <begin position="20"/>
        <end position="316"/>
    </location>
</feature>
<dbReference type="Proteomes" id="UP001565200">
    <property type="component" value="Unassembled WGS sequence"/>
</dbReference>
<dbReference type="EMBL" id="JBCLPP010000016">
    <property type="protein sequence ID" value="MEY8245410.1"/>
    <property type="molecule type" value="Genomic_DNA"/>
</dbReference>
<name>A0ABV4CXZ4_9BACT</name>
<sequence length="316" mass="35167">MRRILMILCIMSAASFGVAQTVEPIKYGDFENWITRNIHESRVLGGKVKQVYEIGPEEVMDNSKPYSNKGGSPWATSNVMANVMGVVKGSNAVFPDKNPSGGRCCMMTTIIEKVQVLGLVNLKVLVAGSIYLGYNIEPIRNASNPYSKMEMGVPFSRRPKALRYDYKVEIPEGARRMRATGTSSKQLEGSDNAEVYILLQRRWEDSEGNIYAKRVGTGRERYGSSCGWRHGHELPVYYGDISSHPEYKDYMGLIPADRSYYARNSRGKMVPVREVGWDSADATPTHMLVMASSGCGVAYEGTPGMTLWVDNIALLY</sequence>
<keyword evidence="1" id="KW-0732">Signal</keyword>
<dbReference type="InterPro" id="IPR038653">
    <property type="entry name" value="Put_CMD_sf"/>
</dbReference>
<dbReference type="Pfam" id="PF13201">
    <property type="entry name" value="PCMD"/>
    <property type="match status" value="1"/>
</dbReference>
<gene>
    <name evidence="3" type="ORF">AAK873_07250</name>
</gene>
<evidence type="ECO:0000256" key="1">
    <source>
        <dbReference type="SAM" id="SignalP"/>
    </source>
</evidence>
<reference evidence="3 4" key="1">
    <citation type="submission" date="2024-03" db="EMBL/GenBank/DDBJ databases">
        <title>Mouse gut bacterial collection (mGBC) of GemPharmatech.</title>
        <authorList>
            <person name="He Y."/>
            <person name="Dong L."/>
            <person name="Wu D."/>
            <person name="Gao X."/>
            <person name="Lin Z."/>
        </authorList>
    </citation>
    <scope>NUCLEOTIDE SEQUENCE [LARGE SCALE GENOMIC DNA]</scope>
    <source>
        <strain evidence="3 4">54-13</strain>
    </source>
</reference>
<dbReference type="RefSeq" id="WP_148464420.1">
    <property type="nucleotide sequence ID" value="NZ_JBCLPP010000016.1"/>
</dbReference>
<evidence type="ECO:0000259" key="2">
    <source>
        <dbReference type="Pfam" id="PF13201"/>
    </source>
</evidence>
<comment type="caution">
    <text evidence="3">The sequence shown here is derived from an EMBL/GenBank/DDBJ whole genome shotgun (WGS) entry which is preliminary data.</text>
</comment>
<feature type="signal peptide" evidence="1">
    <location>
        <begin position="1"/>
        <end position="19"/>
    </location>
</feature>
<keyword evidence="4" id="KW-1185">Reference proteome</keyword>
<proteinExistence type="predicted"/>
<feature type="domain" description="Putative carbohydrate metabolism" evidence="2">
    <location>
        <begin position="58"/>
        <end position="205"/>
    </location>
</feature>
<evidence type="ECO:0000313" key="3">
    <source>
        <dbReference type="EMBL" id="MEY8245410.1"/>
    </source>
</evidence>
<dbReference type="InterPro" id="IPR025112">
    <property type="entry name" value="PCMD"/>
</dbReference>
<evidence type="ECO:0000313" key="4">
    <source>
        <dbReference type="Proteomes" id="UP001565200"/>
    </source>
</evidence>
<accession>A0ABV4CXZ4</accession>
<protein>
    <submittedName>
        <fullName evidence="3">PCMD domain-containing protein</fullName>
    </submittedName>
</protein>
<organism evidence="3 4">
    <name type="scientific">Heminiphilus faecis</name>
    <dbReference type="NCBI Taxonomy" id="2601703"/>
    <lineage>
        <taxon>Bacteria</taxon>
        <taxon>Pseudomonadati</taxon>
        <taxon>Bacteroidota</taxon>
        <taxon>Bacteroidia</taxon>
        <taxon>Bacteroidales</taxon>
        <taxon>Muribaculaceae</taxon>
        <taxon>Heminiphilus</taxon>
    </lineage>
</organism>